<keyword evidence="7" id="KW-0547">Nucleotide-binding</keyword>
<evidence type="ECO:0000313" key="13">
    <source>
        <dbReference type="EMBL" id="AKJ07867.1"/>
    </source>
</evidence>
<evidence type="ECO:0000256" key="1">
    <source>
        <dbReference type="ARBA" id="ARBA00000085"/>
    </source>
</evidence>
<name>A0AAC8QHL5_9BACT</name>
<dbReference type="SMART" id="SM00388">
    <property type="entry name" value="HisKA"/>
    <property type="match status" value="1"/>
</dbReference>
<dbReference type="CDD" id="cd00082">
    <property type="entry name" value="HisKA"/>
    <property type="match status" value="1"/>
</dbReference>
<dbReference type="Proteomes" id="UP000035579">
    <property type="component" value="Chromosome"/>
</dbReference>
<dbReference type="KEGG" id="age:AA314_09493"/>
<sequence>MEIQRELQRMGHGDHLCLVYETAEEQWDAVIPYMAEGLARNEACLYVIDDRALDEVRQAFISYGVDIDAHVRSGQFVFATKREAYLASGAFNPHAMIAFLEATVREAAAAGRTGFRVTAEMTWALGQECGCDRLIEYESLLSEFFPGSRVTAICQYNRKRFGADLIRDVLRTHPVAILGNQVCPNLYYETPAMVLGQGSPEQRVDWMIEQLQRFRGAERKLERAIQSRDEFLSVASHELNTPLTSLKLQVQSLTRALARGDGASLTREKVAGIVDRTDRQLRRLSRLVSDLLDVSRIHANKMTLELERTELRELVEDVVDRISGEFTHMGVRLDVVPGPEVVGHWDRSRLEQVLINLLSNALKYGAGKPVRVEVAADGARVYLSVKDHGVGLREEDRTRIFERFERAISASEASGLGLGLYITREIVQAHGGDISVESRLGEGSTFTVSLPLGARA</sequence>
<keyword evidence="8 13" id="KW-0418">Kinase</keyword>
<evidence type="ECO:0000256" key="5">
    <source>
        <dbReference type="ARBA" id="ARBA00022553"/>
    </source>
</evidence>
<dbReference type="GO" id="GO:0005886">
    <property type="term" value="C:plasma membrane"/>
    <property type="evidence" value="ECO:0007669"/>
    <property type="project" value="UniProtKB-SubCell"/>
</dbReference>
<dbReference type="Gene3D" id="3.30.565.10">
    <property type="entry name" value="Histidine kinase-like ATPase, C-terminal domain"/>
    <property type="match status" value="1"/>
</dbReference>
<dbReference type="Gene3D" id="1.10.287.130">
    <property type="match status" value="1"/>
</dbReference>
<evidence type="ECO:0000256" key="10">
    <source>
        <dbReference type="ARBA" id="ARBA00023012"/>
    </source>
</evidence>
<dbReference type="EC" id="2.7.13.3" evidence="3"/>
<dbReference type="Pfam" id="PF02518">
    <property type="entry name" value="HATPase_c"/>
    <property type="match status" value="1"/>
</dbReference>
<dbReference type="PRINTS" id="PR00344">
    <property type="entry name" value="BCTRLSENSOR"/>
</dbReference>
<dbReference type="InterPro" id="IPR003661">
    <property type="entry name" value="HisK_dim/P_dom"/>
</dbReference>
<evidence type="ECO:0000256" key="7">
    <source>
        <dbReference type="ARBA" id="ARBA00022741"/>
    </source>
</evidence>
<protein>
    <recommendedName>
        <fullName evidence="3">histidine kinase</fullName>
        <ecNumber evidence="3">2.7.13.3</ecNumber>
    </recommendedName>
</protein>
<keyword evidence="11" id="KW-0472">Membrane</keyword>
<dbReference type="CDD" id="cd00075">
    <property type="entry name" value="HATPase"/>
    <property type="match status" value="1"/>
</dbReference>
<evidence type="ECO:0000313" key="14">
    <source>
        <dbReference type="Proteomes" id="UP000035579"/>
    </source>
</evidence>
<keyword evidence="10" id="KW-0902">Two-component regulatory system</keyword>
<gene>
    <name evidence="13" type="ORF">AA314_09493</name>
</gene>
<dbReference type="InterPro" id="IPR025847">
    <property type="entry name" value="MEDS_domain"/>
</dbReference>
<organism evidence="13 14">
    <name type="scientific">Archangium gephyra</name>
    <dbReference type="NCBI Taxonomy" id="48"/>
    <lineage>
        <taxon>Bacteria</taxon>
        <taxon>Pseudomonadati</taxon>
        <taxon>Myxococcota</taxon>
        <taxon>Myxococcia</taxon>
        <taxon>Myxococcales</taxon>
        <taxon>Cystobacterineae</taxon>
        <taxon>Archangiaceae</taxon>
        <taxon>Archangium</taxon>
    </lineage>
</organism>
<evidence type="ECO:0000256" key="6">
    <source>
        <dbReference type="ARBA" id="ARBA00022679"/>
    </source>
</evidence>
<comment type="catalytic activity">
    <reaction evidence="1">
        <text>ATP + protein L-histidine = ADP + protein N-phospho-L-histidine.</text>
        <dbReference type="EC" id="2.7.13.3"/>
    </reaction>
</comment>
<dbReference type="EMBL" id="CP011509">
    <property type="protein sequence ID" value="AKJ07867.1"/>
    <property type="molecule type" value="Genomic_DNA"/>
</dbReference>
<evidence type="ECO:0000256" key="2">
    <source>
        <dbReference type="ARBA" id="ARBA00004236"/>
    </source>
</evidence>
<comment type="subcellular location">
    <subcellularLocation>
        <location evidence="2">Cell membrane</location>
    </subcellularLocation>
</comment>
<dbReference type="RefSeq" id="WP_047860782.1">
    <property type="nucleotide sequence ID" value="NZ_CP011509.1"/>
</dbReference>
<dbReference type="SUPFAM" id="SSF47384">
    <property type="entry name" value="Homodimeric domain of signal transducing histidine kinase"/>
    <property type="match status" value="1"/>
</dbReference>
<evidence type="ECO:0000256" key="11">
    <source>
        <dbReference type="ARBA" id="ARBA00023136"/>
    </source>
</evidence>
<dbReference type="AlphaFoldDB" id="A0AAC8QHL5"/>
<dbReference type="Pfam" id="PF00512">
    <property type="entry name" value="HisKA"/>
    <property type="match status" value="1"/>
</dbReference>
<dbReference type="InterPro" id="IPR004358">
    <property type="entry name" value="Sig_transdc_His_kin-like_C"/>
</dbReference>
<dbReference type="GO" id="GO:0000155">
    <property type="term" value="F:phosphorelay sensor kinase activity"/>
    <property type="evidence" value="ECO:0007669"/>
    <property type="project" value="InterPro"/>
</dbReference>
<dbReference type="PROSITE" id="PS50109">
    <property type="entry name" value="HIS_KIN"/>
    <property type="match status" value="1"/>
</dbReference>
<accession>A0AAC8QHL5</accession>
<evidence type="ECO:0000256" key="8">
    <source>
        <dbReference type="ARBA" id="ARBA00022777"/>
    </source>
</evidence>
<keyword evidence="5" id="KW-0597">Phosphoprotein</keyword>
<evidence type="ECO:0000259" key="12">
    <source>
        <dbReference type="PROSITE" id="PS50109"/>
    </source>
</evidence>
<dbReference type="SMART" id="SM00387">
    <property type="entry name" value="HATPase_c"/>
    <property type="match status" value="1"/>
</dbReference>
<evidence type="ECO:0000256" key="4">
    <source>
        <dbReference type="ARBA" id="ARBA00022475"/>
    </source>
</evidence>
<evidence type="ECO:0000256" key="3">
    <source>
        <dbReference type="ARBA" id="ARBA00012438"/>
    </source>
</evidence>
<dbReference type="Pfam" id="PF14417">
    <property type="entry name" value="MEDS"/>
    <property type="match status" value="1"/>
</dbReference>
<dbReference type="InterPro" id="IPR036097">
    <property type="entry name" value="HisK_dim/P_sf"/>
</dbReference>
<proteinExistence type="predicted"/>
<keyword evidence="9" id="KW-0067">ATP-binding</keyword>
<dbReference type="InterPro" id="IPR005467">
    <property type="entry name" value="His_kinase_dom"/>
</dbReference>
<feature type="domain" description="Histidine kinase" evidence="12">
    <location>
        <begin position="234"/>
        <end position="454"/>
    </location>
</feature>
<keyword evidence="6" id="KW-0808">Transferase</keyword>
<keyword evidence="4" id="KW-1003">Cell membrane</keyword>
<dbReference type="PANTHER" id="PTHR43711">
    <property type="entry name" value="TWO-COMPONENT HISTIDINE KINASE"/>
    <property type="match status" value="1"/>
</dbReference>
<dbReference type="SUPFAM" id="SSF55874">
    <property type="entry name" value="ATPase domain of HSP90 chaperone/DNA topoisomerase II/histidine kinase"/>
    <property type="match status" value="1"/>
</dbReference>
<dbReference type="InterPro" id="IPR036890">
    <property type="entry name" value="HATPase_C_sf"/>
</dbReference>
<evidence type="ECO:0000256" key="9">
    <source>
        <dbReference type="ARBA" id="ARBA00022840"/>
    </source>
</evidence>
<dbReference type="PANTHER" id="PTHR43711:SF1">
    <property type="entry name" value="HISTIDINE KINASE 1"/>
    <property type="match status" value="1"/>
</dbReference>
<dbReference type="FunFam" id="3.30.565.10:FF:000023">
    <property type="entry name" value="PAS domain-containing sensor histidine kinase"/>
    <property type="match status" value="1"/>
</dbReference>
<dbReference type="InterPro" id="IPR050736">
    <property type="entry name" value="Sensor_HK_Regulatory"/>
</dbReference>
<reference evidence="13 14" key="1">
    <citation type="submission" date="2015-05" db="EMBL/GenBank/DDBJ databases">
        <title>Genome assembly of Archangium gephyra DSM 2261.</title>
        <authorList>
            <person name="Sharma G."/>
            <person name="Subramanian S."/>
        </authorList>
    </citation>
    <scope>NUCLEOTIDE SEQUENCE [LARGE SCALE GENOMIC DNA]</scope>
    <source>
        <strain evidence="13 14">DSM 2261</strain>
    </source>
</reference>
<dbReference type="InterPro" id="IPR003594">
    <property type="entry name" value="HATPase_dom"/>
</dbReference>
<dbReference type="GO" id="GO:0005524">
    <property type="term" value="F:ATP binding"/>
    <property type="evidence" value="ECO:0007669"/>
    <property type="project" value="UniProtKB-KW"/>
</dbReference>